<comment type="caution">
    <text evidence="4">The sequence shown here is derived from an EMBL/GenBank/DDBJ whole genome shotgun (WGS) entry which is preliminary data.</text>
</comment>
<reference evidence="4 5" key="1">
    <citation type="journal article" date="2019" name="Commun. Biol.">
        <title>The bagworm genome reveals a unique fibroin gene that provides high tensile strength.</title>
        <authorList>
            <person name="Kono N."/>
            <person name="Nakamura H."/>
            <person name="Ohtoshi R."/>
            <person name="Tomita M."/>
            <person name="Numata K."/>
            <person name="Arakawa K."/>
        </authorList>
    </citation>
    <scope>NUCLEOTIDE SEQUENCE [LARGE SCALE GENOMIC DNA]</scope>
</reference>
<dbReference type="GO" id="GO:0003677">
    <property type="term" value="F:DNA binding"/>
    <property type="evidence" value="ECO:0007669"/>
    <property type="project" value="InterPro"/>
</dbReference>
<dbReference type="Proteomes" id="UP000299102">
    <property type="component" value="Unassembled WGS sequence"/>
</dbReference>
<proteinExistence type="predicted"/>
<evidence type="ECO:0000259" key="3">
    <source>
        <dbReference type="Pfam" id="PF05225"/>
    </source>
</evidence>
<protein>
    <recommendedName>
        <fullName evidence="3">HTH psq-type domain-containing protein</fullName>
    </recommendedName>
</protein>
<evidence type="ECO:0000313" key="5">
    <source>
        <dbReference type="Proteomes" id="UP000299102"/>
    </source>
</evidence>
<organism evidence="4 5">
    <name type="scientific">Eumeta variegata</name>
    <name type="common">Bagworm moth</name>
    <name type="synonym">Eumeta japonica</name>
    <dbReference type="NCBI Taxonomy" id="151549"/>
    <lineage>
        <taxon>Eukaryota</taxon>
        <taxon>Metazoa</taxon>
        <taxon>Ecdysozoa</taxon>
        <taxon>Arthropoda</taxon>
        <taxon>Hexapoda</taxon>
        <taxon>Insecta</taxon>
        <taxon>Pterygota</taxon>
        <taxon>Neoptera</taxon>
        <taxon>Endopterygota</taxon>
        <taxon>Lepidoptera</taxon>
        <taxon>Glossata</taxon>
        <taxon>Ditrysia</taxon>
        <taxon>Tineoidea</taxon>
        <taxon>Psychidae</taxon>
        <taxon>Oiketicinae</taxon>
        <taxon>Eumeta</taxon>
    </lineage>
</organism>
<keyword evidence="5" id="KW-1185">Reference proteome</keyword>
<dbReference type="EMBL" id="BGZK01000747">
    <property type="protein sequence ID" value="GBP58888.1"/>
    <property type="molecule type" value="Genomic_DNA"/>
</dbReference>
<dbReference type="Pfam" id="PF05225">
    <property type="entry name" value="HTH_psq"/>
    <property type="match status" value="1"/>
</dbReference>
<gene>
    <name evidence="4" type="ORF">EVAR_54682_1</name>
</gene>
<accession>A0A4C1X572</accession>
<dbReference type="AlphaFoldDB" id="A0A4C1X572"/>
<evidence type="ECO:0000256" key="1">
    <source>
        <dbReference type="ARBA" id="ARBA00004123"/>
    </source>
</evidence>
<dbReference type="InterPro" id="IPR009057">
    <property type="entry name" value="Homeodomain-like_sf"/>
</dbReference>
<dbReference type="OrthoDB" id="8191755at2759"/>
<evidence type="ECO:0000256" key="2">
    <source>
        <dbReference type="SAM" id="MobiDB-lite"/>
    </source>
</evidence>
<evidence type="ECO:0000313" key="4">
    <source>
        <dbReference type="EMBL" id="GBP58888.1"/>
    </source>
</evidence>
<name>A0A4C1X572_EUMVA</name>
<feature type="domain" description="HTH psq-type" evidence="3">
    <location>
        <begin position="36"/>
        <end position="63"/>
    </location>
</feature>
<dbReference type="Gene3D" id="1.10.10.60">
    <property type="entry name" value="Homeodomain-like"/>
    <property type="match status" value="1"/>
</dbReference>
<dbReference type="InterPro" id="IPR007889">
    <property type="entry name" value="HTH_Psq"/>
</dbReference>
<feature type="region of interest" description="Disordered" evidence="2">
    <location>
        <begin position="1"/>
        <end position="28"/>
    </location>
</feature>
<comment type="subcellular location">
    <subcellularLocation>
        <location evidence="1">Nucleus</location>
    </subcellularLocation>
</comment>
<dbReference type="SUPFAM" id="SSF46689">
    <property type="entry name" value="Homeodomain-like"/>
    <property type="match status" value="1"/>
</dbReference>
<dbReference type="GO" id="GO:0005634">
    <property type="term" value="C:nucleus"/>
    <property type="evidence" value="ECO:0007669"/>
    <property type="project" value="UniProtKB-SubCell"/>
</dbReference>
<sequence>MSGLVAGPGSRMPKSRPRSTNKAQWSSDTLSKAENLINGGLSIRQAAKFMDIPFSSLQKRLKNRFANLDH</sequence>